<evidence type="ECO:0000313" key="6">
    <source>
        <dbReference type="EMBL" id="WTP54191.1"/>
    </source>
</evidence>
<evidence type="ECO:0000256" key="2">
    <source>
        <dbReference type="ARBA" id="ARBA00022603"/>
    </source>
</evidence>
<dbReference type="Proteomes" id="UP001432166">
    <property type="component" value="Chromosome"/>
</dbReference>
<name>A0ABZ1JV69_9ACTN</name>
<dbReference type="Gene3D" id="3.40.50.150">
    <property type="entry name" value="Vaccinia Virus protein VP39"/>
    <property type="match status" value="1"/>
</dbReference>
<proteinExistence type="inferred from homology"/>
<accession>A0ABZ1JV69</accession>
<dbReference type="InterPro" id="IPR029063">
    <property type="entry name" value="SAM-dependent_MTases_sf"/>
</dbReference>
<dbReference type="GO" id="GO:0032259">
    <property type="term" value="P:methylation"/>
    <property type="evidence" value="ECO:0007669"/>
    <property type="project" value="UniProtKB-KW"/>
</dbReference>
<dbReference type="EMBL" id="CP108133">
    <property type="protein sequence ID" value="WTP54191.1"/>
    <property type="molecule type" value="Genomic_DNA"/>
</dbReference>
<dbReference type="SUPFAM" id="SSF53335">
    <property type="entry name" value="S-adenosyl-L-methionine-dependent methyltransferases"/>
    <property type="match status" value="1"/>
</dbReference>
<evidence type="ECO:0000256" key="3">
    <source>
        <dbReference type="ARBA" id="ARBA00022679"/>
    </source>
</evidence>
<dbReference type="CDD" id="cd02440">
    <property type="entry name" value="AdoMet_MTases"/>
    <property type="match status" value="1"/>
</dbReference>
<keyword evidence="3" id="KW-0808">Transferase</keyword>
<comment type="similarity">
    <text evidence="1">Belongs to the methyltransferase superfamily.</text>
</comment>
<dbReference type="InterPro" id="IPR013216">
    <property type="entry name" value="Methyltransf_11"/>
</dbReference>
<feature type="region of interest" description="Disordered" evidence="4">
    <location>
        <begin position="148"/>
        <end position="188"/>
    </location>
</feature>
<protein>
    <submittedName>
        <fullName evidence="6">Class I SAM-dependent methyltransferase</fullName>
    </submittedName>
</protein>
<dbReference type="PANTHER" id="PTHR44942">
    <property type="entry name" value="METHYLTRANSF_11 DOMAIN-CONTAINING PROTEIN"/>
    <property type="match status" value="1"/>
</dbReference>
<feature type="domain" description="Methyltransferase type 11" evidence="5">
    <location>
        <begin position="45"/>
        <end position="134"/>
    </location>
</feature>
<dbReference type="Pfam" id="PF08241">
    <property type="entry name" value="Methyltransf_11"/>
    <property type="match status" value="1"/>
</dbReference>
<dbReference type="InterPro" id="IPR051052">
    <property type="entry name" value="Diverse_substrate_MTase"/>
</dbReference>
<evidence type="ECO:0000256" key="1">
    <source>
        <dbReference type="ARBA" id="ARBA00008361"/>
    </source>
</evidence>
<sequence>MDQDERLLHSSSFGAAAVAYAEHRPDYARAAVRWAFAPAAGPRVLDLGAGTGKLTATLLALGADTVAVEPDPAMLSELRRSLPEVRALPGSAEAIPLPDGSVDAVLAGNALHWFDMAVAGPEIARVLVPGGILAGLWNVMNDEVDGPGGAGGVDGLDGAGEANGAGGSRGPDGAGGAEWAGGAGGPGRAGGAEWVSGLARVGGSAVVGPRDTPAGWRAETADAHLAETGAAACFGSPERAEFPHGQRRTADSLVAALATRAGMLVMPGPERRATLDRIRGYLASRPETARGEFTLPMLTAVLRVRRL</sequence>
<gene>
    <name evidence="6" type="ORF">OG288_41235</name>
</gene>
<keyword evidence="2 6" id="KW-0489">Methyltransferase</keyword>
<dbReference type="PANTHER" id="PTHR44942:SF4">
    <property type="entry name" value="METHYLTRANSFERASE TYPE 11 DOMAIN-CONTAINING PROTEIN"/>
    <property type="match status" value="1"/>
</dbReference>
<evidence type="ECO:0000313" key="7">
    <source>
        <dbReference type="Proteomes" id="UP001432166"/>
    </source>
</evidence>
<dbReference type="GO" id="GO:0008168">
    <property type="term" value="F:methyltransferase activity"/>
    <property type="evidence" value="ECO:0007669"/>
    <property type="project" value="UniProtKB-KW"/>
</dbReference>
<keyword evidence="7" id="KW-1185">Reference proteome</keyword>
<evidence type="ECO:0000259" key="5">
    <source>
        <dbReference type="Pfam" id="PF08241"/>
    </source>
</evidence>
<organism evidence="6 7">
    <name type="scientific">Streptomyces tauricus</name>
    <dbReference type="NCBI Taxonomy" id="68274"/>
    <lineage>
        <taxon>Bacteria</taxon>
        <taxon>Bacillati</taxon>
        <taxon>Actinomycetota</taxon>
        <taxon>Actinomycetes</taxon>
        <taxon>Kitasatosporales</taxon>
        <taxon>Streptomycetaceae</taxon>
        <taxon>Streptomyces</taxon>
        <taxon>Streptomyces aurantiacus group</taxon>
    </lineage>
</organism>
<reference evidence="6" key="1">
    <citation type="submission" date="2022-10" db="EMBL/GenBank/DDBJ databases">
        <title>The complete genomes of actinobacterial strains from the NBC collection.</title>
        <authorList>
            <person name="Joergensen T.S."/>
            <person name="Alvarez Arevalo M."/>
            <person name="Sterndorff E.B."/>
            <person name="Faurdal D."/>
            <person name="Vuksanovic O."/>
            <person name="Mourched A.-S."/>
            <person name="Charusanti P."/>
            <person name="Shaw S."/>
            <person name="Blin K."/>
            <person name="Weber T."/>
        </authorList>
    </citation>
    <scope>NUCLEOTIDE SEQUENCE</scope>
    <source>
        <strain evidence="6">NBC_00189</strain>
    </source>
</reference>
<evidence type="ECO:0000256" key="4">
    <source>
        <dbReference type="SAM" id="MobiDB-lite"/>
    </source>
</evidence>
<dbReference type="RefSeq" id="WP_328939625.1">
    <property type="nucleotide sequence ID" value="NZ_CP108133.1"/>
</dbReference>